<proteinExistence type="predicted"/>
<dbReference type="EMBL" id="AP014968">
    <property type="protein sequence ID" value="BAT18120.1"/>
    <property type="molecule type" value="Genomic_DNA"/>
</dbReference>
<protein>
    <submittedName>
        <fullName evidence="1">Os12g0618366 protein</fullName>
    </submittedName>
</protein>
<reference evidence="2" key="1">
    <citation type="journal article" date="2005" name="Nature">
        <title>The map-based sequence of the rice genome.</title>
        <authorList>
            <consortium name="International rice genome sequencing project (IRGSP)"/>
            <person name="Matsumoto T."/>
            <person name="Wu J."/>
            <person name="Kanamori H."/>
            <person name="Katayose Y."/>
            <person name="Fujisawa M."/>
            <person name="Namiki N."/>
            <person name="Mizuno H."/>
            <person name="Yamamoto K."/>
            <person name="Antonio B.A."/>
            <person name="Baba T."/>
            <person name="Sakata K."/>
            <person name="Nagamura Y."/>
            <person name="Aoki H."/>
            <person name="Arikawa K."/>
            <person name="Arita K."/>
            <person name="Bito T."/>
            <person name="Chiden Y."/>
            <person name="Fujitsuka N."/>
            <person name="Fukunaka R."/>
            <person name="Hamada M."/>
            <person name="Harada C."/>
            <person name="Hayashi A."/>
            <person name="Hijishita S."/>
            <person name="Honda M."/>
            <person name="Hosokawa S."/>
            <person name="Ichikawa Y."/>
            <person name="Idonuma A."/>
            <person name="Iijima M."/>
            <person name="Ikeda M."/>
            <person name="Ikeno M."/>
            <person name="Ito K."/>
            <person name="Ito S."/>
            <person name="Ito T."/>
            <person name="Ito Y."/>
            <person name="Ito Y."/>
            <person name="Iwabuchi A."/>
            <person name="Kamiya K."/>
            <person name="Karasawa W."/>
            <person name="Kurita K."/>
            <person name="Katagiri S."/>
            <person name="Kikuta A."/>
            <person name="Kobayashi H."/>
            <person name="Kobayashi N."/>
            <person name="Machita K."/>
            <person name="Maehara T."/>
            <person name="Masukawa M."/>
            <person name="Mizubayashi T."/>
            <person name="Mukai Y."/>
            <person name="Nagasaki H."/>
            <person name="Nagata Y."/>
            <person name="Naito S."/>
            <person name="Nakashima M."/>
            <person name="Nakama Y."/>
            <person name="Nakamichi Y."/>
            <person name="Nakamura M."/>
            <person name="Meguro A."/>
            <person name="Negishi M."/>
            <person name="Ohta I."/>
            <person name="Ohta T."/>
            <person name="Okamoto M."/>
            <person name="Ono N."/>
            <person name="Saji S."/>
            <person name="Sakaguchi M."/>
            <person name="Sakai K."/>
            <person name="Shibata M."/>
            <person name="Shimokawa T."/>
            <person name="Song J."/>
            <person name="Takazaki Y."/>
            <person name="Terasawa K."/>
            <person name="Tsugane M."/>
            <person name="Tsuji K."/>
            <person name="Ueda S."/>
            <person name="Waki K."/>
            <person name="Yamagata H."/>
            <person name="Yamamoto M."/>
            <person name="Yamamoto S."/>
            <person name="Yamane H."/>
            <person name="Yoshiki S."/>
            <person name="Yoshihara R."/>
            <person name="Yukawa K."/>
            <person name="Zhong H."/>
            <person name="Yano M."/>
            <person name="Yuan Q."/>
            <person name="Ouyang S."/>
            <person name="Liu J."/>
            <person name="Jones K.M."/>
            <person name="Gansberger K."/>
            <person name="Moffat K."/>
            <person name="Hill J."/>
            <person name="Bera J."/>
            <person name="Fadrosh D."/>
            <person name="Jin S."/>
            <person name="Johri S."/>
            <person name="Kim M."/>
            <person name="Overton L."/>
            <person name="Reardon M."/>
            <person name="Tsitrin T."/>
            <person name="Vuong H."/>
            <person name="Weaver B."/>
            <person name="Ciecko A."/>
            <person name="Tallon L."/>
            <person name="Jackson J."/>
            <person name="Pai G."/>
            <person name="Aken S.V."/>
            <person name="Utterback T."/>
            <person name="Reidmuller S."/>
            <person name="Feldblyum T."/>
            <person name="Hsiao J."/>
            <person name="Zismann V."/>
            <person name="Iobst S."/>
            <person name="de Vazeille A.R."/>
            <person name="Buell C.R."/>
            <person name="Ying K."/>
            <person name="Li Y."/>
            <person name="Lu T."/>
            <person name="Huang Y."/>
            <person name="Zhao Q."/>
            <person name="Feng Q."/>
            <person name="Zhang L."/>
            <person name="Zhu J."/>
            <person name="Weng Q."/>
            <person name="Mu J."/>
            <person name="Lu Y."/>
            <person name="Fan D."/>
            <person name="Liu Y."/>
            <person name="Guan J."/>
            <person name="Zhang Y."/>
            <person name="Yu S."/>
            <person name="Liu X."/>
            <person name="Zhang Y."/>
            <person name="Hong G."/>
            <person name="Han B."/>
            <person name="Choisne N."/>
            <person name="Demange N."/>
            <person name="Orjeda G."/>
            <person name="Samain S."/>
            <person name="Cattolico L."/>
            <person name="Pelletier E."/>
            <person name="Couloux A."/>
            <person name="Segurens B."/>
            <person name="Wincker P."/>
            <person name="D'Hont A."/>
            <person name="Scarpelli C."/>
            <person name="Weissenbach J."/>
            <person name="Salanoubat M."/>
            <person name="Quetier F."/>
            <person name="Yu Y."/>
            <person name="Kim H.R."/>
            <person name="Rambo T."/>
            <person name="Currie J."/>
            <person name="Collura K."/>
            <person name="Luo M."/>
            <person name="Yang T."/>
            <person name="Ammiraju J.S.S."/>
            <person name="Engler F."/>
            <person name="Soderlund C."/>
            <person name="Wing R.A."/>
            <person name="Palmer L.E."/>
            <person name="de la Bastide M."/>
            <person name="Spiegel L."/>
            <person name="Nascimento L."/>
            <person name="Zutavern T."/>
            <person name="O'Shaughnessy A."/>
            <person name="Dike S."/>
            <person name="Dedhia N."/>
            <person name="Preston R."/>
            <person name="Balija V."/>
            <person name="McCombie W.R."/>
            <person name="Chow T."/>
            <person name="Chen H."/>
            <person name="Chung M."/>
            <person name="Chen C."/>
            <person name="Shaw J."/>
            <person name="Wu H."/>
            <person name="Hsiao K."/>
            <person name="Chao Y."/>
            <person name="Chu M."/>
            <person name="Cheng C."/>
            <person name="Hour A."/>
            <person name="Lee P."/>
            <person name="Lin S."/>
            <person name="Lin Y."/>
            <person name="Liou J."/>
            <person name="Liu S."/>
            <person name="Hsing Y."/>
            <person name="Raghuvanshi S."/>
            <person name="Mohanty A."/>
            <person name="Bharti A.K."/>
            <person name="Gaur A."/>
            <person name="Gupta V."/>
            <person name="Kumar D."/>
            <person name="Ravi V."/>
            <person name="Vij S."/>
            <person name="Kapur A."/>
            <person name="Khurana P."/>
            <person name="Khurana P."/>
            <person name="Khurana J.P."/>
            <person name="Tyagi A.K."/>
            <person name="Gaikwad K."/>
            <person name="Singh A."/>
            <person name="Dalal V."/>
            <person name="Srivastava S."/>
            <person name="Dixit A."/>
            <person name="Pal A.K."/>
            <person name="Ghazi I.A."/>
            <person name="Yadav M."/>
            <person name="Pandit A."/>
            <person name="Bhargava A."/>
            <person name="Sureshbabu K."/>
            <person name="Batra K."/>
            <person name="Sharma T.R."/>
            <person name="Mohapatra T."/>
            <person name="Singh N.K."/>
            <person name="Messing J."/>
            <person name="Nelson A.B."/>
            <person name="Fuks G."/>
            <person name="Kavchok S."/>
            <person name="Keizer G."/>
            <person name="Linton E."/>
            <person name="Llaca V."/>
            <person name="Song R."/>
            <person name="Tanyolac B."/>
            <person name="Young S."/>
            <person name="Ho-Il K."/>
            <person name="Hahn J.H."/>
            <person name="Sangsakoo G."/>
            <person name="Vanavichit A."/>
            <person name="de Mattos Luiz.A.T."/>
            <person name="Zimmer P.D."/>
            <person name="Malone G."/>
            <person name="Dellagostin O."/>
            <person name="de Oliveira A.C."/>
            <person name="Bevan M."/>
            <person name="Bancroft I."/>
            <person name="Minx P."/>
            <person name="Cordum H."/>
            <person name="Wilson R."/>
            <person name="Cheng Z."/>
            <person name="Jin W."/>
            <person name="Jiang J."/>
            <person name="Leong S.A."/>
            <person name="Iwama H."/>
            <person name="Gojobori T."/>
            <person name="Itoh T."/>
            <person name="Niimura Y."/>
            <person name="Fujii Y."/>
            <person name="Habara T."/>
            <person name="Sakai H."/>
            <person name="Sato Y."/>
            <person name="Wilson G."/>
            <person name="Kumar K."/>
            <person name="McCouch S."/>
            <person name="Juretic N."/>
            <person name="Hoen D."/>
            <person name="Wright S."/>
            <person name="Bruskiewich R."/>
            <person name="Bureau T."/>
            <person name="Miyao A."/>
            <person name="Hirochika H."/>
            <person name="Nishikawa T."/>
            <person name="Kadowaki K."/>
            <person name="Sugiura M."/>
            <person name="Burr B."/>
            <person name="Sasaki T."/>
        </authorList>
    </citation>
    <scope>NUCLEOTIDE SEQUENCE [LARGE SCALE GENOMIC DNA]</scope>
    <source>
        <strain evidence="2">cv. Nipponbare</strain>
    </source>
</reference>
<name>A0A0P0YCZ1_ORYSJ</name>
<dbReference type="PaxDb" id="39947-A0A0P0YCZ1"/>
<dbReference type="Gramene" id="Os12t0618366-00">
    <property type="protein sequence ID" value="Os12t0618366-00"/>
    <property type="gene ID" value="Os12g0618366"/>
</dbReference>
<accession>A0A0P0YCZ1</accession>
<dbReference type="AlphaFoldDB" id="A0A0P0YCZ1"/>
<evidence type="ECO:0000313" key="2">
    <source>
        <dbReference type="Proteomes" id="UP000059680"/>
    </source>
</evidence>
<evidence type="ECO:0000313" key="1">
    <source>
        <dbReference type="EMBL" id="BAT18120.1"/>
    </source>
</evidence>
<dbReference type="InParanoid" id="A0A0P0YCZ1"/>
<feature type="non-terminal residue" evidence="1">
    <location>
        <position position="91"/>
    </location>
</feature>
<dbReference type="Proteomes" id="UP000059680">
    <property type="component" value="Chromosome 12"/>
</dbReference>
<organism evidence="1 2">
    <name type="scientific">Oryza sativa subsp. japonica</name>
    <name type="common">Rice</name>
    <dbReference type="NCBI Taxonomy" id="39947"/>
    <lineage>
        <taxon>Eukaryota</taxon>
        <taxon>Viridiplantae</taxon>
        <taxon>Streptophyta</taxon>
        <taxon>Embryophyta</taxon>
        <taxon>Tracheophyta</taxon>
        <taxon>Spermatophyta</taxon>
        <taxon>Magnoliopsida</taxon>
        <taxon>Liliopsida</taxon>
        <taxon>Poales</taxon>
        <taxon>Poaceae</taxon>
        <taxon>BOP clade</taxon>
        <taxon>Oryzoideae</taxon>
        <taxon>Oryzeae</taxon>
        <taxon>Oryzinae</taxon>
        <taxon>Oryza</taxon>
        <taxon>Oryza sativa</taxon>
    </lineage>
</organism>
<sequence length="91" mass="9385">MHNHSPPRDPEAAGVQSLLLLLHPPPLLIRLPLASQVDDEVGGGDGVGERGVEAVGLGGALEDGVDVADLDDGLQRLRAAARVGERVPSLL</sequence>
<gene>
    <name evidence="1" type="ordered locus">Os12g0618366</name>
    <name evidence="1" type="ORF">OSNPB_120618366</name>
</gene>
<keyword evidence="2" id="KW-1185">Reference proteome</keyword>
<reference evidence="1 2" key="3">
    <citation type="journal article" date="2013" name="Rice">
        <title>Improvement of the Oryza sativa Nipponbare reference genome using next generation sequence and optical map data.</title>
        <authorList>
            <person name="Kawahara Y."/>
            <person name="de la Bastide M."/>
            <person name="Hamilton J.P."/>
            <person name="Kanamori H."/>
            <person name="McCombie W.R."/>
            <person name="Ouyang S."/>
            <person name="Schwartz D.C."/>
            <person name="Tanaka T."/>
            <person name="Wu J."/>
            <person name="Zhou S."/>
            <person name="Childs K.L."/>
            <person name="Davidson R.M."/>
            <person name="Lin H."/>
            <person name="Quesada-Ocampo L."/>
            <person name="Vaillancourt B."/>
            <person name="Sakai H."/>
            <person name="Lee S.S."/>
            <person name="Kim J."/>
            <person name="Numa H."/>
            <person name="Itoh T."/>
            <person name="Buell C.R."/>
            <person name="Matsumoto T."/>
        </authorList>
    </citation>
    <scope>NUCLEOTIDE SEQUENCE [LARGE SCALE GENOMIC DNA]</scope>
    <source>
        <strain evidence="2">cv. Nipponbare</strain>
    </source>
</reference>
<reference evidence="1 2" key="2">
    <citation type="journal article" date="2013" name="Plant Cell Physiol.">
        <title>Rice Annotation Project Database (RAP-DB): an integrative and interactive database for rice genomics.</title>
        <authorList>
            <person name="Sakai H."/>
            <person name="Lee S.S."/>
            <person name="Tanaka T."/>
            <person name="Numa H."/>
            <person name="Kim J."/>
            <person name="Kawahara Y."/>
            <person name="Wakimoto H."/>
            <person name="Yang C.C."/>
            <person name="Iwamoto M."/>
            <person name="Abe T."/>
            <person name="Yamada Y."/>
            <person name="Muto A."/>
            <person name="Inokuchi H."/>
            <person name="Ikemura T."/>
            <person name="Matsumoto T."/>
            <person name="Sasaki T."/>
            <person name="Itoh T."/>
        </authorList>
    </citation>
    <scope>NUCLEOTIDE SEQUENCE [LARGE SCALE GENOMIC DNA]</scope>
    <source>
        <strain evidence="2">cv. Nipponbare</strain>
    </source>
</reference>